<protein>
    <submittedName>
        <fullName evidence="1">Uncharacterized protein</fullName>
    </submittedName>
</protein>
<comment type="caution">
    <text evidence="1">The sequence shown here is derived from an EMBL/GenBank/DDBJ whole genome shotgun (WGS) entry which is preliminary data.</text>
</comment>
<organism evidence="1 2">
    <name type="scientific">Cichorium intybus</name>
    <name type="common">Chicory</name>
    <dbReference type="NCBI Taxonomy" id="13427"/>
    <lineage>
        <taxon>Eukaryota</taxon>
        <taxon>Viridiplantae</taxon>
        <taxon>Streptophyta</taxon>
        <taxon>Embryophyta</taxon>
        <taxon>Tracheophyta</taxon>
        <taxon>Spermatophyta</taxon>
        <taxon>Magnoliopsida</taxon>
        <taxon>eudicotyledons</taxon>
        <taxon>Gunneridae</taxon>
        <taxon>Pentapetalae</taxon>
        <taxon>asterids</taxon>
        <taxon>campanulids</taxon>
        <taxon>Asterales</taxon>
        <taxon>Asteraceae</taxon>
        <taxon>Cichorioideae</taxon>
        <taxon>Cichorieae</taxon>
        <taxon>Cichoriinae</taxon>
        <taxon>Cichorium</taxon>
    </lineage>
</organism>
<dbReference type="Proteomes" id="UP001055811">
    <property type="component" value="Linkage Group LG02"/>
</dbReference>
<proteinExistence type="predicted"/>
<sequence>MAIHRINVVASASKKEANSKNSNQPPDTRKIRLQHPQAGKDIDVNFENGEGEPVCNLCEKTFVTMKSLYDHMLGHSDDDWKAFFAPPPTTPTFDNEARVVDSMEPPIRWRMTGKRGRPALAVDQNDVKASKVRNMGYGRSSIAEPSVTQAFY</sequence>
<evidence type="ECO:0000313" key="2">
    <source>
        <dbReference type="Proteomes" id="UP001055811"/>
    </source>
</evidence>
<reference evidence="1 2" key="2">
    <citation type="journal article" date="2022" name="Mol. Ecol. Resour.">
        <title>The genomes of chicory, endive, great burdock and yacon provide insights into Asteraceae paleo-polyploidization history and plant inulin production.</title>
        <authorList>
            <person name="Fan W."/>
            <person name="Wang S."/>
            <person name="Wang H."/>
            <person name="Wang A."/>
            <person name="Jiang F."/>
            <person name="Liu H."/>
            <person name="Zhao H."/>
            <person name="Xu D."/>
            <person name="Zhang Y."/>
        </authorList>
    </citation>
    <scope>NUCLEOTIDE SEQUENCE [LARGE SCALE GENOMIC DNA]</scope>
    <source>
        <strain evidence="2">cv. Punajuju</strain>
        <tissue evidence="1">Leaves</tissue>
    </source>
</reference>
<reference evidence="2" key="1">
    <citation type="journal article" date="2022" name="Mol. Ecol. Resour.">
        <title>The genomes of chicory, endive, great burdock and yacon provide insights into Asteraceae palaeo-polyploidization history and plant inulin production.</title>
        <authorList>
            <person name="Fan W."/>
            <person name="Wang S."/>
            <person name="Wang H."/>
            <person name="Wang A."/>
            <person name="Jiang F."/>
            <person name="Liu H."/>
            <person name="Zhao H."/>
            <person name="Xu D."/>
            <person name="Zhang Y."/>
        </authorList>
    </citation>
    <scope>NUCLEOTIDE SEQUENCE [LARGE SCALE GENOMIC DNA]</scope>
    <source>
        <strain evidence="2">cv. Punajuju</strain>
    </source>
</reference>
<gene>
    <name evidence="1" type="ORF">L2E82_12106</name>
</gene>
<evidence type="ECO:0000313" key="1">
    <source>
        <dbReference type="EMBL" id="KAI3782074.1"/>
    </source>
</evidence>
<accession>A0ACB9GF59</accession>
<keyword evidence="2" id="KW-1185">Reference proteome</keyword>
<dbReference type="EMBL" id="CM042010">
    <property type="protein sequence ID" value="KAI3782074.1"/>
    <property type="molecule type" value="Genomic_DNA"/>
</dbReference>
<name>A0ACB9GF59_CICIN</name>